<reference evidence="3" key="1">
    <citation type="submission" date="2022-01" db="EMBL/GenBank/DDBJ databases">
        <title>Lysobacter chinensis sp. nov., a bacterium isolated from cow dung compost.</title>
        <authorList>
            <person name="Liu Y."/>
        </authorList>
    </citation>
    <scope>NUCLEOTIDE SEQUENCE</scope>
    <source>
        <strain evidence="3">TLK-CK17</strain>
    </source>
</reference>
<dbReference type="NCBIfam" id="NF003817">
    <property type="entry name" value="PRK05408.1"/>
    <property type="match status" value="1"/>
</dbReference>
<organism evidence="3 4">
    <name type="scientific">Marilutibacter chinensis</name>
    <dbReference type="NCBI Taxonomy" id="2912247"/>
    <lineage>
        <taxon>Bacteria</taxon>
        <taxon>Pseudomonadati</taxon>
        <taxon>Pseudomonadota</taxon>
        <taxon>Gammaproteobacteria</taxon>
        <taxon>Lysobacterales</taxon>
        <taxon>Lysobacteraceae</taxon>
        <taxon>Marilutibacter</taxon>
    </lineage>
</organism>
<comment type="caution">
    <text evidence="3">The sequence shown here is derived from an EMBL/GenBank/DDBJ whole genome shotgun (WGS) entry which is preliminary data.</text>
</comment>
<keyword evidence="1 2" id="KW-0408">Iron</keyword>
<dbReference type="PANTHER" id="PTHR36965">
    <property type="entry name" value="FE(2+)-TRAFFICKING PROTEIN-RELATED"/>
    <property type="match status" value="1"/>
</dbReference>
<dbReference type="InterPro" id="IPR007457">
    <property type="entry name" value="Fe_traffick_prot_YggX"/>
</dbReference>
<dbReference type="SUPFAM" id="SSF111148">
    <property type="entry name" value="YggX-like"/>
    <property type="match status" value="1"/>
</dbReference>
<proteinExistence type="inferred from homology"/>
<dbReference type="InterPro" id="IPR036766">
    <property type="entry name" value="Fe_traffick_prot_YggX_sf"/>
</dbReference>
<dbReference type="Proteomes" id="UP001430796">
    <property type="component" value="Unassembled WGS sequence"/>
</dbReference>
<comment type="function">
    <text evidence="2">Could be a mediator in iron transactions between iron acquisition and iron-requiring processes, such as synthesis and/or repair of Fe-S clusters in biosynthetic enzymes.</text>
</comment>
<dbReference type="RefSeq" id="WP_237055655.1">
    <property type="nucleotide sequence ID" value="NZ_JAKJPO010000008.1"/>
</dbReference>
<dbReference type="HAMAP" id="MF_00686">
    <property type="entry name" value="Fe_traffic_YggX"/>
    <property type="match status" value="1"/>
</dbReference>
<sequence length="95" mass="10778">MPRTVYCEYEKKETEGLDFVPWPGELGKRVFAHIGKAAWARWLAHQTMLINENRLSPMDPKHRAFLAEQMEKFLFEGGAEKPAGYVPTGGPASEE</sequence>
<dbReference type="EMBL" id="JAKJPO010000008">
    <property type="protein sequence ID" value="MCF7222752.1"/>
    <property type="molecule type" value="Genomic_DNA"/>
</dbReference>
<protein>
    <recommendedName>
        <fullName evidence="2">Probable Fe(2+)-trafficking protein</fullName>
    </recommendedName>
</protein>
<accession>A0ABS9HX86</accession>
<gene>
    <name evidence="3" type="ORF">L3V18_13305</name>
</gene>
<comment type="similarity">
    <text evidence="2">Belongs to the Fe(2+)-trafficking protein family.</text>
</comment>
<evidence type="ECO:0000256" key="1">
    <source>
        <dbReference type="ARBA" id="ARBA00023004"/>
    </source>
</evidence>
<dbReference type="Pfam" id="PF04362">
    <property type="entry name" value="Iron_traffic"/>
    <property type="match status" value="1"/>
</dbReference>
<evidence type="ECO:0000256" key="2">
    <source>
        <dbReference type="HAMAP-Rule" id="MF_00686"/>
    </source>
</evidence>
<reference evidence="3" key="2">
    <citation type="submission" date="2022-01" db="EMBL/GenBank/DDBJ databases">
        <authorList>
            <person name="Zhou L.Y."/>
        </authorList>
    </citation>
    <scope>NUCLEOTIDE SEQUENCE</scope>
    <source>
        <strain evidence="3">TLK-CK17</strain>
    </source>
</reference>
<evidence type="ECO:0000313" key="3">
    <source>
        <dbReference type="EMBL" id="MCF7222752.1"/>
    </source>
</evidence>
<evidence type="ECO:0000313" key="4">
    <source>
        <dbReference type="Proteomes" id="UP001430796"/>
    </source>
</evidence>
<dbReference type="PIRSF" id="PIRSF029827">
    <property type="entry name" value="Fe_traffic_YggX"/>
    <property type="match status" value="1"/>
</dbReference>
<dbReference type="Gene3D" id="1.10.3880.10">
    <property type="entry name" value="Fe(II) trafficking protein YggX"/>
    <property type="match status" value="1"/>
</dbReference>
<dbReference type="PANTHER" id="PTHR36965:SF1">
    <property type="entry name" value="FE(2+)-TRAFFICKING PROTEIN-RELATED"/>
    <property type="match status" value="1"/>
</dbReference>
<name>A0ABS9HX86_9GAMM</name>
<keyword evidence="4" id="KW-1185">Reference proteome</keyword>